<evidence type="ECO:0000313" key="7">
    <source>
        <dbReference type="Proteomes" id="UP000008721"/>
    </source>
</evidence>
<feature type="short sequence motif" description="GXSXG" evidence="4">
    <location>
        <begin position="37"/>
        <end position="41"/>
    </location>
</feature>
<feature type="short sequence motif" description="DGA/G" evidence="4">
    <location>
        <begin position="154"/>
        <end position="156"/>
    </location>
</feature>
<dbReference type="RefSeq" id="WP_013449918.1">
    <property type="nucleotide sequence ID" value="NC_014754.1"/>
</dbReference>
<organism evidence="6 7">
    <name type="scientific">Sulfuricurvum kujiense (strain ATCC BAA-921 / DSM 16994 / JCM 11577 / YK-1)</name>
    <dbReference type="NCBI Taxonomy" id="709032"/>
    <lineage>
        <taxon>Bacteria</taxon>
        <taxon>Pseudomonadati</taxon>
        <taxon>Campylobacterota</taxon>
        <taxon>Epsilonproteobacteria</taxon>
        <taxon>Campylobacterales</taxon>
        <taxon>Sulfurimonadaceae</taxon>
        <taxon>Sulfuricurvum</taxon>
    </lineage>
</organism>
<comment type="caution">
    <text evidence="4">Lacks conserved residue(s) required for the propagation of feature annotation.</text>
</comment>
<evidence type="ECO:0000256" key="1">
    <source>
        <dbReference type="ARBA" id="ARBA00022801"/>
    </source>
</evidence>
<evidence type="ECO:0000313" key="6">
    <source>
        <dbReference type="EMBL" id="ADR35306.1"/>
    </source>
</evidence>
<name>E4U3P0_SULKY</name>
<feature type="active site" description="Nucleophile" evidence="4">
    <location>
        <position position="39"/>
    </location>
</feature>
<dbReference type="InterPro" id="IPR050301">
    <property type="entry name" value="NTE"/>
</dbReference>
<evidence type="ECO:0000256" key="4">
    <source>
        <dbReference type="PROSITE-ProRule" id="PRU01161"/>
    </source>
</evidence>
<proteinExistence type="predicted"/>
<dbReference type="eggNOG" id="COG1752">
    <property type="taxonomic scope" value="Bacteria"/>
</dbReference>
<accession>E4U3P0</accession>
<evidence type="ECO:0000256" key="3">
    <source>
        <dbReference type="ARBA" id="ARBA00023098"/>
    </source>
</evidence>
<protein>
    <submittedName>
        <fullName evidence="6">Patatin</fullName>
    </submittedName>
</protein>
<evidence type="ECO:0000259" key="5">
    <source>
        <dbReference type="PROSITE" id="PS51635"/>
    </source>
</evidence>
<keyword evidence="7" id="KW-1185">Reference proteome</keyword>
<keyword evidence="3 4" id="KW-0443">Lipid metabolism</keyword>
<dbReference type="GO" id="GO:0016787">
    <property type="term" value="F:hydrolase activity"/>
    <property type="evidence" value="ECO:0007669"/>
    <property type="project" value="UniProtKB-UniRule"/>
</dbReference>
<dbReference type="Proteomes" id="UP000008721">
    <property type="component" value="Plasmid pSULKU01"/>
</dbReference>
<feature type="active site" description="Proton acceptor" evidence="4">
    <location>
        <position position="154"/>
    </location>
</feature>
<keyword evidence="6" id="KW-0614">Plasmid</keyword>
<dbReference type="PANTHER" id="PTHR14226">
    <property type="entry name" value="NEUROPATHY TARGET ESTERASE/SWISS CHEESE D.MELANOGASTER"/>
    <property type="match status" value="1"/>
</dbReference>
<keyword evidence="2 4" id="KW-0442">Lipid degradation</keyword>
<feature type="domain" description="PNPLA" evidence="5">
    <location>
        <begin position="6"/>
        <end position="167"/>
    </location>
</feature>
<dbReference type="SUPFAM" id="SSF52151">
    <property type="entry name" value="FabD/lysophospholipase-like"/>
    <property type="match status" value="1"/>
</dbReference>
<dbReference type="KEGG" id="sku:Sulku_2656"/>
<dbReference type="Pfam" id="PF01734">
    <property type="entry name" value="Patatin"/>
    <property type="match status" value="1"/>
</dbReference>
<gene>
    <name evidence="6" type="ordered locus">Sulku_2656</name>
</gene>
<dbReference type="GO" id="GO:0016042">
    <property type="term" value="P:lipid catabolic process"/>
    <property type="evidence" value="ECO:0007669"/>
    <property type="project" value="UniProtKB-UniRule"/>
</dbReference>
<dbReference type="PROSITE" id="PS51635">
    <property type="entry name" value="PNPLA"/>
    <property type="match status" value="1"/>
</dbReference>
<dbReference type="EMBL" id="CP002356">
    <property type="protein sequence ID" value="ADR35306.1"/>
    <property type="molecule type" value="Genomic_DNA"/>
</dbReference>
<dbReference type="InterPro" id="IPR016035">
    <property type="entry name" value="Acyl_Trfase/lysoPLipase"/>
</dbReference>
<dbReference type="AlphaFoldDB" id="E4U3P0"/>
<reference evidence="6 7" key="1">
    <citation type="journal article" date="2012" name="Stand. Genomic Sci.">
        <title>Complete genome sequence of the sulfur compounds oxidizing chemolithoautotroph Sulfuricurvum kujiense type strain (YK-1(T)).</title>
        <authorList>
            <person name="Han C."/>
            <person name="Kotsyurbenko O."/>
            <person name="Chertkov O."/>
            <person name="Held B."/>
            <person name="Lapidus A."/>
            <person name="Nolan M."/>
            <person name="Lucas S."/>
            <person name="Hammon N."/>
            <person name="Deshpande S."/>
            <person name="Cheng J.F."/>
            <person name="Tapia R."/>
            <person name="Goodwin L.A."/>
            <person name="Pitluck S."/>
            <person name="Liolios K."/>
            <person name="Pagani I."/>
            <person name="Ivanova N."/>
            <person name="Mavromatis K."/>
            <person name="Mikhailova N."/>
            <person name="Pati A."/>
            <person name="Chen A."/>
            <person name="Palaniappan K."/>
            <person name="Land M."/>
            <person name="Hauser L."/>
            <person name="Chang Y.J."/>
            <person name="Jeffries C.D."/>
            <person name="Brambilla E.M."/>
            <person name="Rohde M."/>
            <person name="Spring S."/>
            <person name="Sikorski J."/>
            <person name="Goker M."/>
            <person name="Woyke T."/>
            <person name="Bristow J."/>
            <person name="Eisen J.A."/>
            <person name="Markowitz V."/>
            <person name="Hugenholtz P."/>
            <person name="Kyrpides N.C."/>
            <person name="Klenk H.P."/>
            <person name="Detter J.C."/>
        </authorList>
    </citation>
    <scope>NUCLEOTIDE SEQUENCE [LARGE SCALE GENOMIC DNA]</scope>
    <source>
        <strain evidence="7">ATCC BAA-921 / DSM 16994 / JCM 11577 / YK-1</strain>
    </source>
</reference>
<keyword evidence="1 4" id="KW-0378">Hydrolase</keyword>
<dbReference type="HOGENOM" id="CLU_047251_2_1_7"/>
<dbReference type="InterPro" id="IPR002641">
    <property type="entry name" value="PNPLA_dom"/>
</dbReference>
<geneLocation type="plasmid" evidence="6 7">
    <name>pSULKU01</name>
</geneLocation>
<evidence type="ECO:0000256" key="2">
    <source>
        <dbReference type="ARBA" id="ARBA00022963"/>
    </source>
</evidence>
<sequence length="251" mass="27845">MKTVSLVLGSGGARGYAHIGVIEEIERLGYQIVSISGSSMGALIGALYACGKIEEYKEWVIELKSIDLTKWLDISWNNRRGIFLGIKLMDKLSEMIGRINIEELPIKYTAVATDLNRNKEVWFQHGDLIDAVRASISIPFLLTPIQIDGMMLIDGGVLNPIPVAPTISDHSDLTIAVNLYADLLKSDIHLPDNVIENQSVIRGVVLKTQKSIVKEENVPLPILNVLEKTLDSIQRTLISYHLGGYPPRYIN</sequence>
<dbReference type="Gene3D" id="3.40.1090.10">
    <property type="entry name" value="Cytosolic phospholipase A2 catalytic domain"/>
    <property type="match status" value="1"/>
</dbReference>
<dbReference type="PANTHER" id="PTHR14226:SF76">
    <property type="entry name" value="NTE FAMILY PROTEIN RSSA"/>
    <property type="match status" value="1"/>
</dbReference>